<sequence length="80" mass="9231">STNHDTENYRLIIRFMMSLKLVCVRIVLQIIPRNKVNIMIIITIKGTLMEVVEVEVTMDDSKAEVTVVEEVNSHEEHAIH</sequence>
<feature type="non-terminal residue" evidence="1">
    <location>
        <position position="1"/>
    </location>
</feature>
<dbReference type="Proteomes" id="UP000824469">
    <property type="component" value="Unassembled WGS sequence"/>
</dbReference>
<keyword evidence="2" id="KW-1185">Reference proteome</keyword>
<gene>
    <name evidence="1" type="ORF">KI387_028315</name>
</gene>
<feature type="non-terminal residue" evidence="1">
    <location>
        <position position="80"/>
    </location>
</feature>
<organism evidence="1 2">
    <name type="scientific">Taxus chinensis</name>
    <name type="common">Chinese yew</name>
    <name type="synonym">Taxus wallichiana var. chinensis</name>
    <dbReference type="NCBI Taxonomy" id="29808"/>
    <lineage>
        <taxon>Eukaryota</taxon>
        <taxon>Viridiplantae</taxon>
        <taxon>Streptophyta</taxon>
        <taxon>Embryophyta</taxon>
        <taxon>Tracheophyta</taxon>
        <taxon>Spermatophyta</taxon>
        <taxon>Pinopsida</taxon>
        <taxon>Pinidae</taxon>
        <taxon>Conifers II</taxon>
        <taxon>Cupressales</taxon>
        <taxon>Taxaceae</taxon>
        <taxon>Taxus</taxon>
    </lineage>
</organism>
<reference evidence="1 2" key="1">
    <citation type="journal article" date="2021" name="Nat. Plants">
        <title>The Taxus genome provides insights into paclitaxel biosynthesis.</title>
        <authorList>
            <person name="Xiong X."/>
            <person name="Gou J."/>
            <person name="Liao Q."/>
            <person name="Li Y."/>
            <person name="Zhou Q."/>
            <person name="Bi G."/>
            <person name="Li C."/>
            <person name="Du R."/>
            <person name="Wang X."/>
            <person name="Sun T."/>
            <person name="Guo L."/>
            <person name="Liang H."/>
            <person name="Lu P."/>
            <person name="Wu Y."/>
            <person name="Zhang Z."/>
            <person name="Ro D.K."/>
            <person name="Shang Y."/>
            <person name="Huang S."/>
            <person name="Yan J."/>
        </authorList>
    </citation>
    <scope>NUCLEOTIDE SEQUENCE [LARGE SCALE GENOMIC DNA]</scope>
    <source>
        <strain evidence="1">Ta-2019</strain>
    </source>
</reference>
<evidence type="ECO:0000313" key="1">
    <source>
        <dbReference type="EMBL" id="KAH9313280.1"/>
    </source>
</evidence>
<comment type="caution">
    <text evidence="1">The sequence shown here is derived from an EMBL/GenBank/DDBJ whole genome shotgun (WGS) entry which is preliminary data.</text>
</comment>
<evidence type="ECO:0000313" key="2">
    <source>
        <dbReference type="Proteomes" id="UP000824469"/>
    </source>
</evidence>
<name>A0AA38L9M0_TAXCH</name>
<accession>A0AA38L9M0</accession>
<dbReference type="EMBL" id="JAHRHJ020000006">
    <property type="protein sequence ID" value="KAH9313280.1"/>
    <property type="molecule type" value="Genomic_DNA"/>
</dbReference>
<dbReference type="AlphaFoldDB" id="A0AA38L9M0"/>
<protein>
    <submittedName>
        <fullName evidence="1">Uncharacterized protein</fullName>
    </submittedName>
</protein>
<proteinExistence type="predicted"/>